<protein>
    <submittedName>
        <fullName evidence="1">Uncharacterized protein</fullName>
    </submittedName>
</protein>
<dbReference type="RefSeq" id="WP_091914003.1">
    <property type="nucleotide sequence ID" value="NZ_FOIQ01000001.1"/>
</dbReference>
<dbReference type="EMBL" id="FOIQ01000001">
    <property type="protein sequence ID" value="SEV80673.1"/>
    <property type="molecule type" value="Genomic_DNA"/>
</dbReference>
<evidence type="ECO:0000313" key="1">
    <source>
        <dbReference type="EMBL" id="SEV80673.1"/>
    </source>
</evidence>
<gene>
    <name evidence="1" type="ORF">SAMN04487850_0084</name>
</gene>
<accession>A0A1I0LXY1</accession>
<proteinExistence type="predicted"/>
<name>A0A1I0LXY1_9BACT</name>
<dbReference type="AlphaFoldDB" id="A0A1I0LXY1"/>
<reference evidence="1 2" key="1">
    <citation type="submission" date="2016-10" db="EMBL/GenBank/DDBJ databases">
        <authorList>
            <person name="de Groot N.N."/>
        </authorList>
    </citation>
    <scope>NUCLEOTIDE SEQUENCE [LARGE SCALE GENOMIC DNA]</scope>
    <source>
        <strain evidence="1 2">TC2-24</strain>
    </source>
</reference>
<organism evidence="1 2">
    <name type="scientific">Prevotella aff. ruminicola Tc2-24</name>
    <dbReference type="NCBI Taxonomy" id="81582"/>
    <lineage>
        <taxon>Bacteria</taxon>
        <taxon>Pseudomonadati</taxon>
        <taxon>Bacteroidota</taxon>
        <taxon>Bacteroidia</taxon>
        <taxon>Bacteroidales</taxon>
        <taxon>Prevotellaceae</taxon>
        <taxon>Prevotella</taxon>
    </lineage>
</organism>
<keyword evidence="2" id="KW-1185">Reference proteome</keyword>
<dbReference type="Proteomes" id="UP000199373">
    <property type="component" value="Unassembled WGS sequence"/>
</dbReference>
<sequence length="218" mass="24277">MRIVRNNPVNRVDPDGCDVHPADSAAYNTILNTLHPADRQYVILDKNGNIDYAMMKAHDSDSENYICLMDLTGSDLVFNVNIQEKYTDYMNEQGESGDNGKLSYCEPDDFFVDNDFSSPSGLTTGESGKYGTTLLPGNGSSGVNSVDNAAHVFIHPSLSEIGKAEALSHELYGHGYLYHKYRNRTVAGHQYIGSTDTNILLRQHIFRARKETVSYLKK</sequence>
<evidence type="ECO:0000313" key="2">
    <source>
        <dbReference type="Proteomes" id="UP000199373"/>
    </source>
</evidence>